<evidence type="ECO:0000256" key="2">
    <source>
        <dbReference type="RuleBase" id="RU362080"/>
    </source>
</evidence>
<gene>
    <name evidence="3" type="ORF">CPT75_04400</name>
</gene>
<dbReference type="SUPFAM" id="SSF143120">
    <property type="entry name" value="YefM-like"/>
    <property type="match status" value="1"/>
</dbReference>
<comment type="similarity">
    <text evidence="1 2">Belongs to the phD/YefM antitoxin family.</text>
</comment>
<evidence type="ECO:0000256" key="1">
    <source>
        <dbReference type="ARBA" id="ARBA00009981"/>
    </source>
</evidence>
<sequence length="83" mass="9447">MVAANYTTVRNNLKEYCDRATDNDEVVVVTRKDEKNIVIMSLDRLNQLEKDLHNALYLAKLEKGFAQIEAGKGTPHELIEVND</sequence>
<dbReference type="Pfam" id="PF02604">
    <property type="entry name" value="PhdYeFM_antitox"/>
    <property type="match status" value="1"/>
</dbReference>
<protein>
    <recommendedName>
        <fullName evidence="2">Antitoxin</fullName>
    </recommendedName>
</protein>
<dbReference type="InterPro" id="IPR006442">
    <property type="entry name" value="Antitoxin_Phd/YefM"/>
</dbReference>
<comment type="caution">
    <text evidence="3">The sequence shown here is derived from an EMBL/GenBank/DDBJ whole genome shotgun (WGS) entry which is preliminary data.</text>
</comment>
<dbReference type="Gene3D" id="3.40.1620.10">
    <property type="entry name" value="YefM-like domain"/>
    <property type="match status" value="1"/>
</dbReference>
<keyword evidence="4" id="KW-1185">Reference proteome</keyword>
<name>A0A317FXJ2_BUTFI</name>
<dbReference type="NCBIfam" id="TIGR01552">
    <property type="entry name" value="phd_fam"/>
    <property type="match status" value="1"/>
</dbReference>
<accession>A0A317FXJ2</accession>
<proteinExistence type="inferred from homology"/>
<dbReference type="RefSeq" id="WP_110072240.1">
    <property type="nucleotide sequence ID" value="NZ_CM009896.1"/>
</dbReference>
<comment type="function">
    <text evidence="2">Antitoxin component of a type II toxin-antitoxin (TA) system.</text>
</comment>
<dbReference type="EMBL" id="NXNG01000001">
    <property type="protein sequence ID" value="PWT26415.1"/>
    <property type="molecule type" value="Genomic_DNA"/>
</dbReference>
<organism evidence="3 4">
    <name type="scientific">Butyrivibrio fibrisolvens</name>
    <dbReference type="NCBI Taxonomy" id="831"/>
    <lineage>
        <taxon>Bacteria</taxon>
        <taxon>Bacillati</taxon>
        <taxon>Bacillota</taxon>
        <taxon>Clostridia</taxon>
        <taxon>Lachnospirales</taxon>
        <taxon>Lachnospiraceae</taxon>
        <taxon>Butyrivibrio</taxon>
    </lineage>
</organism>
<evidence type="ECO:0000313" key="3">
    <source>
        <dbReference type="EMBL" id="PWT26415.1"/>
    </source>
</evidence>
<dbReference type="InterPro" id="IPR036165">
    <property type="entry name" value="YefM-like_sf"/>
</dbReference>
<dbReference type="Proteomes" id="UP000245488">
    <property type="component" value="Chromosome"/>
</dbReference>
<dbReference type="AlphaFoldDB" id="A0A317FXJ2"/>
<evidence type="ECO:0000313" key="4">
    <source>
        <dbReference type="Proteomes" id="UP000245488"/>
    </source>
</evidence>
<reference evidence="3 4" key="1">
    <citation type="submission" date="2017-09" db="EMBL/GenBank/DDBJ databases">
        <title>High-quality draft genome sequence of Butyrivibrio fibrisolvens INBov1, isolated from cow rumen.</title>
        <authorList>
            <person name="Rodriguez Hernaez J."/>
            <person name="Rivarola M."/>
            <person name="Paniego N."/>
            <person name="Cravero S."/>
            <person name="Ceron Cucchi M."/>
            <person name="Martinez M.C."/>
        </authorList>
    </citation>
    <scope>NUCLEOTIDE SEQUENCE [LARGE SCALE GENOMIC DNA]</scope>
    <source>
        <strain evidence="3 4">INBov1</strain>
    </source>
</reference>